<accession>A0A075AXR8</accession>
<keyword evidence="1" id="KW-0812">Transmembrane</keyword>
<dbReference type="AlphaFoldDB" id="A0A075AXR8"/>
<feature type="transmembrane region" description="Helical" evidence="1">
    <location>
        <begin position="68"/>
        <end position="90"/>
    </location>
</feature>
<keyword evidence="1" id="KW-1133">Transmembrane helix</keyword>
<organism evidence="2 3">
    <name type="scientific">Rozella allomycis (strain CSF55)</name>
    <dbReference type="NCBI Taxonomy" id="988480"/>
    <lineage>
        <taxon>Eukaryota</taxon>
        <taxon>Fungi</taxon>
        <taxon>Fungi incertae sedis</taxon>
        <taxon>Cryptomycota</taxon>
        <taxon>Cryptomycota incertae sedis</taxon>
        <taxon>Rozella</taxon>
    </lineage>
</organism>
<reference evidence="2 3" key="1">
    <citation type="journal article" date="2013" name="Curr. Biol.">
        <title>Shared signatures of parasitism and phylogenomics unite Cryptomycota and microsporidia.</title>
        <authorList>
            <person name="James T.Y."/>
            <person name="Pelin A."/>
            <person name="Bonen L."/>
            <person name="Ahrendt S."/>
            <person name="Sain D."/>
            <person name="Corradi N."/>
            <person name="Stajich J.E."/>
        </authorList>
    </citation>
    <scope>NUCLEOTIDE SEQUENCE [LARGE SCALE GENOMIC DNA]</scope>
    <source>
        <strain evidence="2 3">CSF55</strain>
    </source>
</reference>
<keyword evidence="1" id="KW-0472">Membrane</keyword>
<dbReference type="HOGENOM" id="CLU_1846241_0_0_1"/>
<evidence type="ECO:0000256" key="1">
    <source>
        <dbReference type="SAM" id="Phobius"/>
    </source>
</evidence>
<evidence type="ECO:0000313" key="3">
    <source>
        <dbReference type="Proteomes" id="UP000030755"/>
    </source>
</evidence>
<protein>
    <submittedName>
        <fullName evidence="2">Uncharacterized protein</fullName>
    </submittedName>
</protein>
<dbReference type="EMBL" id="KE560896">
    <property type="protein sequence ID" value="EPZ35042.1"/>
    <property type="molecule type" value="Genomic_DNA"/>
</dbReference>
<evidence type="ECO:0000313" key="2">
    <source>
        <dbReference type="EMBL" id="EPZ35042.1"/>
    </source>
</evidence>
<proteinExistence type="predicted"/>
<dbReference type="Proteomes" id="UP000030755">
    <property type="component" value="Unassembled WGS sequence"/>
</dbReference>
<sequence>MNFYNSQNANCTYPRIIPSVVQNTTALENVTLSTLSSINSSATLSSITSSSAYTEAPNQSQDSVFETVLIAGITSGAGFILVVAAGIFVVKRKRNKDQRKRLVDAMGQIANSRVKLTVGQSGSQLFSGRRITNDIGRNL</sequence>
<keyword evidence="3" id="KW-1185">Reference proteome</keyword>
<name>A0A075AXR8_ROZAC</name>
<gene>
    <name evidence="2" type="ORF">O9G_005904</name>
</gene>